<dbReference type="InterPro" id="IPR036188">
    <property type="entry name" value="FAD/NAD-bd_sf"/>
</dbReference>
<evidence type="ECO:0000256" key="1">
    <source>
        <dbReference type="ARBA" id="ARBA00001974"/>
    </source>
</evidence>
<dbReference type="Pfam" id="PF00890">
    <property type="entry name" value="FAD_binding_2"/>
    <property type="match status" value="1"/>
</dbReference>
<evidence type="ECO:0000313" key="7">
    <source>
        <dbReference type="EMBL" id="QOS68313.1"/>
    </source>
</evidence>
<dbReference type="SUPFAM" id="SSF56425">
    <property type="entry name" value="Succinate dehydrogenase/fumarate reductase flavoprotein, catalytic domain"/>
    <property type="match status" value="1"/>
</dbReference>
<evidence type="ECO:0000256" key="2">
    <source>
        <dbReference type="ARBA" id="ARBA00022630"/>
    </source>
</evidence>
<dbReference type="GO" id="GO:0033765">
    <property type="term" value="F:steroid dehydrogenase activity, acting on the CH-CH group of donors"/>
    <property type="evidence" value="ECO:0007669"/>
    <property type="project" value="UniProtKB-ARBA"/>
</dbReference>
<comment type="cofactor">
    <cofactor evidence="1">
        <name>FAD</name>
        <dbReference type="ChEBI" id="CHEBI:57692"/>
    </cofactor>
</comment>
<dbReference type="Proteomes" id="UP000478463">
    <property type="component" value="Chromosome"/>
</dbReference>
<dbReference type="PANTHER" id="PTHR43400:SF10">
    <property type="entry name" value="3-OXOSTEROID 1-DEHYDROGENASE"/>
    <property type="match status" value="1"/>
</dbReference>
<dbReference type="InterPro" id="IPR027477">
    <property type="entry name" value="Succ_DH/fumarate_Rdtase_cat_sf"/>
</dbReference>
<dbReference type="InterPro" id="IPR006311">
    <property type="entry name" value="TAT_signal"/>
</dbReference>
<evidence type="ECO:0000256" key="4">
    <source>
        <dbReference type="ARBA" id="ARBA00023002"/>
    </source>
</evidence>
<reference evidence="7 8" key="1">
    <citation type="submission" date="2020-10" db="EMBL/GenBank/DDBJ databases">
        <title>Eggerthella sp. nov., isolated from human feces.</title>
        <authorList>
            <person name="Yajun G."/>
        </authorList>
    </citation>
    <scope>NUCLEOTIDE SEQUENCE [LARGE SCALE GENOMIC DNA]</scope>
    <source>
        <strain evidence="7 8">HF-1101</strain>
    </source>
</reference>
<dbReference type="InterPro" id="IPR003953">
    <property type="entry name" value="FAD-dep_OxRdtase_2_FAD-bd"/>
</dbReference>
<gene>
    <name evidence="7" type="ORF">GS424_000070</name>
</gene>
<dbReference type="RefSeq" id="WP_160940819.1">
    <property type="nucleotide sequence ID" value="NZ_CP063310.1"/>
</dbReference>
<dbReference type="PROSITE" id="PS51318">
    <property type="entry name" value="TAT"/>
    <property type="match status" value="1"/>
</dbReference>
<keyword evidence="4" id="KW-0560">Oxidoreductase</keyword>
<dbReference type="GO" id="GO:0008202">
    <property type="term" value="P:steroid metabolic process"/>
    <property type="evidence" value="ECO:0007669"/>
    <property type="project" value="UniProtKB-ARBA"/>
</dbReference>
<dbReference type="AlphaFoldDB" id="A0A6L7IMW8"/>
<sequence length="586" mass="62921">MSKKSSTGTGLSRRSFVTGAGMLALAAGGAGLVGCAPTSKGTASAAQDSAAGDTLTADVLDRTWSFEVPPEPVSDDEIVETITADVVVIGSGMSGLCTAASALESGADVIVVTAGSIPVARGGSNYGIGSKYQKELGLDVTPETSNHIIRMTQYVGSLRVDQKKWARWINNSAESMDWMIDLMAGEGLNVGLERGYDDPAGFLTSLPSSHFFWNDENPNGTVNGAEQQVNAYASFFEKNGGTIHWNTPAKYLIRENDNTGRVSAVIAQRSESGDYVKFEAKKAVVLATGDFTRDKEMMAKYSPAVYRKYHDSIPWGEVDYDALSVPFGQFAGDGHKMALWVGAAWQKVYPCAPMETCVSIPFPSTGEVTNFLGINLASDGKRFMNECTSVALSADSIANVAGDKVFYVWDSNYASIHDEWHAIGAAVGGATLTPEEEVAIWDAKVEEGTWFRADTIDELLAQLSGLDAEAAKASIESWNAYCEQGYDEEFQVDPSILKPILTPPFYGSFLEKDTSFMLLTTCGGLRCNEKMQVCDDGDAPIDGLYCTGIMTGDFYSNTYSFSIFGQNLGGVCCTLSYLLGRDLAQL</sequence>
<evidence type="ECO:0000256" key="5">
    <source>
        <dbReference type="SAM" id="SignalP"/>
    </source>
</evidence>
<organism evidence="7 8">
    <name type="scientific">Eggerthella guodeyinii</name>
    <dbReference type="NCBI Taxonomy" id="2690837"/>
    <lineage>
        <taxon>Bacteria</taxon>
        <taxon>Bacillati</taxon>
        <taxon>Actinomycetota</taxon>
        <taxon>Coriobacteriia</taxon>
        <taxon>Eggerthellales</taxon>
        <taxon>Eggerthellaceae</taxon>
        <taxon>Eggerthella</taxon>
    </lineage>
</organism>
<feature type="chain" id="PRO_5038359645" evidence="5">
    <location>
        <begin position="27"/>
        <end position="586"/>
    </location>
</feature>
<dbReference type="Gene3D" id="3.90.700.10">
    <property type="entry name" value="Succinate dehydrogenase/fumarate reductase flavoprotein, catalytic domain"/>
    <property type="match status" value="1"/>
</dbReference>
<dbReference type="InterPro" id="IPR050315">
    <property type="entry name" value="FAD-oxidoreductase_2"/>
</dbReference>
<keyword evidence="2" id="KW-0285">Flavoprotein</keyword>
<feature type="domain" description="FAD-dependent oxidoreductase 2 FAD-binding" evidence="6">
    <location>
        <begin position="85"/>
        <end position="552"/>
    </location>
</feature>
<dbReference type="SUPFAM" id="SSF51905">
    <property type="entry name" value="FAD/NAD(P)-binding domain"/>
    <property type="match status" value="1"/>
</dbReference>
<proteinExistence type="predicted"/>
<name>A0A6L7IMW8_9ACTN</name>
<evidence type="ECO:0000259" key="6">
    <source>
        <dbReference type="Pfam" id="PF00890"/>
    </source>
</evidence>
<dbReference type="KEGG" id="egd:GS424_000070"/>
<evidence type="ECO:0000256" key="3">
    <source>
        <dbReference type="ARBA" id="ARBA00022827"/>
    </source>
</evidence>
<accession>A0A6L7IMW8</accession>
<dbReference type="PROSITE" id="PS51257">
    <property type="entry name" value="PROKAR_LIPOPROTEIN"/>
    <property type="match status" value="1"/>
</dbReference>
<dbReference type="Gene3D" id="3.50.50.60">
    <property type="entry name" value="FAD/NAD(P)-binding domain"/>
    <property type="match status" value="1"/>
</dbReference>
<keyword evidence="5" id="KW-0732">Signal</keyword>
<dbReference type="PANTHER" id="PTHR43400">
    <property type="entry name" value="FUMARATE REDUCTASE"/>
    <property type="match status" value="1"/>
</dbReference>
<feature type="signal peptide" evidence="5">
    <location>
        <begin position="1"/>
        <end position="26"/>
    </location>
</feature>
<dbReference type="EMBL" id="CP063310">
    <property type="protein sequence ID" value="QOS68313.1"/>
    <property type="molecule type" value="Genomic_DNA"/>
</dbReference>
<keyword evidence="3" id="KW-0274">FAD</keyword>
<protein>
    <submittedName>
        <fullName evidence="7">FAD-binding protein</fullName>
    </submittedName>
</protein>
<evidence type="ECO:0000313" key="8">
    <source>
        <dbReference type="Proteomes" id="UP000478463"/>
    </source>
</evidence>